<feature type="domain" description="DprA winged helix" evidence="4">
    <location>
        <begin position="332"/>
        <end position="391"/>
    </location>
</feature>
<dbReference type="NCBIfam" id="TIGR00732">
    <property type="entry name" value="dprA"/>
    <property type="match status" value="1"/>
</dbReference>
<dbReference type="InterPro" id="IPR003488">
    <property type="entry name" value="DprA"/>
</dbReference>
<dbReference type="AlphaFoldDB" id="A0A0E3BAH4"/>
<protein>
    <submittedName>
        <fullName evidence="5">DNA processing protein DprA</fullName>
    </submittedName>
</protein>
<evidence type="ECO:0000313" key="5">
    <source>
        <dbReference type="EMBL" id="KGG85952.1"/>
    </source>
</evidence>
<dbReference type="EMBL" id="AWTN01000116">
    <property type="protein sequence ID" value="KGG85952.1"/>
    <property type="molecule type" value="Genomic_DNA"/>
</dbReference>
<dbReference type="Gene3D" id="1.10.10.10">
    <property type="entry name" value="Winged helix-like DNA-binding domain superfamily/Winged helix DNA-binding domain"/>
    <property type="match status" value="1"/>
</dbReference>
<accession>A0A0E3BAH4</accession>
<sequence>MSMVSSPSQDAHHALPDAETLAWLRLLLTPGLGRTTARRLLASAGSADAIWRLPLSTWAECATQAQIKALTELPADWEQHCSALARWLSFPAPGILHTVIHLGNSQYPDCLLQTEDPPLLLFVQGPAALLASARPWFPYPATLAMVGSRNPSAQGVINARSMAQALAEQGLCIVSGLARGIDAAAHEGALQARSGPTPCTIAVVGTGLDQVYPRAHAKLAQQIARNGLVISEYPLGSEPLPRHFPQRNRIISGLSQGTLVVEAALQSGSLITARLANEQGREVFAIPGSIHAPQAKGCHALIRQGAKLVETADNVLEELQGLKLASTKAEPAQKAAKNKASTPDNPLLQALGHDPMTLESLSDRTGWDAAHLQAQLMELELDGLVARLPGGLYQRLTQS</sequence>
<evidence type="ECO:0000313" key="6">
    <source>
        <dbReference type="Proteomes" id="UP000029567"/>
    </source>
</evidence>
<dbReference type="GO" id="GO:0009294">
    <property type="term" value="P:DNA-mediated transformation"/>
    <property type="evidence" value="ECO:0007669"/>
    <property type="project" value="InterPro"/>
</dbReference>
<dbReference type="Pfam" id="PF21102">
    <property type="entry name" value="DprA_N"/>
    <property type="match status" value="1"/>
</dbReference>
<dbReference type="PANTHER" id="PTHR43022">
    <property type="entry name" value="PROTEIN SMF"/>
    <property type="match status" value="1"/>
</dbReference>
<evidence type="ECO:0000256" key="2">
    <source>
        <dbReference type="SAM" id="MobiDB-lite"/>
    </source>
</evidence>
<organism evidence="5 6">
    <name type="scientific">Comamonas thiooxydans</name>
    <dbReference type="NCBI Taxonomy" id="363952"/>
    <lineage>
        <taxon>Bacteria</taxon>
        <taxon>Pseudomonadati</taxon>
        <taxon>Pseudomonadota</taxon>
        <taxon>Betaproteobacteria</taxon>
        <taxon>Burkholderiales</taxon>
        <taxon>Comamonadaceae</taxon>
        <taxon>Comamonas</taxon>
    </lineage>
</organism>
<dbReference type="InterPro" id="IPR041614">
    <property type="entry name" value="DprA_WH"/>
</dbReference>
<dbReference type="Pfam" id="PF17782">
    <property type="entry name" value="WHD_DprA"/>
    <property type="match status" value="1"/>
</dbReference>
<gene>
    <name evidence="5" type="ORF">P245_22065</name>
</gene>
<comment type="caution">
    <text evidence="5">The sequence shown here is derived from an EMBL/GenBank/DDBJ whole genome shotgun (WGS) entry which is preliminary data.</text>
</comment>
<evidence type="ECO:0000259" key="4">
    <source>
        <dbReference type="Pfam" id="PF17782"/>
    </source>
</evidence>
<name>A0A0E3BAH4_9BURK</name>
<dbReference type="InterPro" id="IPR036388">
    <property type="entry name" value="WH-like_DNA-bd_sf"/>
</dbReference>
<dbReference type="Gene3D" id="3.40.50.450">
    <property type="match status" value="1"/>
</dbReference>
<dbReference type="Proteomes" id="UP000029567">
    <property type="component" value="Unassembled WGS sequence"/>
</dbReference>
<feature type="domain" description="Smf/DprA SLOG" evidence="3">
    <location>
        <begin position="99"/>
        <end position="319"/>
    </location>
</feature>
<dbReference type="InterPro" id="IPR057666">
    <property type="entry name" value="DrpA_SLOG"/>
</dbReference>
<feature type="region of interest" description="Disordered" evidence="2">
    <location>
        <begin position="327"/>
        <end position="352"/>
    </location>
</feature>
<evidence type="ECO:0000259" key="3">
    <source>
        <dbReference type="Pfam" id="PF02481"/>
    </source>
</evidence>
<dbReference type="PANTHER" id="PTHR43022:SF1">
    <property type="entry name" value="PROTEIN SMF"/>
    <property type="match status" value="1"/>
</dbReference>
<comment type="similarity">
    <text evidence="1">Belongs to the DprA/Smf family.</text>
</comment>
<proteinExistence type="inferred from homology"/>
<dbReference type="SUPFAM" id="SSF102405">
    <property type="entry name" value="MCP/YpsA-like"/>
    <property type="match status" value="1"/>
</dbReference>
<reference evidence="5 6" key="1">
    <citation type="submission" date="2013-09" db="EMBL/GenBank/DDBJ databases">
        <title>High correlation between genotypes and phenotypes of environmental bacteria Comamonas testosteroni strains.</title>
        <authorList>
            <person name="Liu L."/>
            <person name="Zhu W."/>
            <person name="Xia X."/>
            <person name="Xu B."/>
            <person name="Luo M."/>
            <person name="Wang G."/>
        </authorList>
    </citation>
    <scope>NUCLEOTIDE SEQUENCE [LARGE SCALE GENOMIC DNA]</scope>
    <source>
        <strain evidence="5 6">JL14</strain>
    </source>
</reference>
<dbReference type="Pfam" id="PF02481">
    <property type="entry name" value="DNA_processg_A"/>
    <property type="match status" value="1"/>
</dbReference>
<evidence type="ECO:0000256" key="1">
    <source>
        <dbReference type="ARBA" id="ARBA00006525"/>
    </source>
</evidence>